<accession>A0A8J8T7Z9</accession>
<evidence type="ECO:0000313" key="1">
    <source>
        <dbReference type="EMBL" id="TNV85729.1"/>
    </source>
</evidence>
<keyword evidence="2" id="KW-1185">Reference proteome</keyword>
<name>A0A8J8T7Z9_HALGN</name>
<dbReference type="AlphaFoldDB" id="A0A8J8T7Z9"/>
<dbReference type="EMBL" id="RRYP01001595">
    <property type="protein sequence ID" value="TNV85729.1"/>
    <property type="molecule type" value="Genomic_DNA"/>
</dbReference>
<sequence>MLWNLCSMISDIWQEVRRVIDERHISKKNIAQVNSKEAAQLTTKINLSCMERINWVMSNFVIRILSSL</sequence>
<gene>
    <name evidence="1" type="ORF">FGO68_gene756</name>
</gene>
<evidence type="ECO:0000313" key="2">
    <source>
        <dbReference type="Proteomes" id="UP000785679"/>
    </source>
</evidence>
<protein>
    <submittedName>
        <fullName evidence="1">Uncharacterized protein</fullName>
    </submittedName>
</protein>
<organism evidence="1 2">
    <name type="scientific">Halteria grandinella</name>
    <dbReference type="NCBI Taxonomy" id="5974"/>
    <lineage>
        <taxon>Eukaryota</taxon>
        <taxon>Sar</taxon>
        <taxon>Alveolata</taxon>
        <taxon>Ciliophora</taxon>
        <taxon>Intramacronucleata</taxon>
        <taxon>Spirotrichea</taxon>
        <taxon>Stichotrichia</taxon>
        <taxon>Sporadotrichida</taxon>
        <taxon>Halteriidae</taxon>
        <taxon>Halteria</taxon>
    </lineage>
</organism>
<dbReference type="Proteomes" id="UP000785679">
    <property type="component" value="Unassembled WGS sequence"/>
</dbReference>
<proteinExistence type="predicted"/>
<reference evidence="1" key="1">
    <citation type="submission" date="2019-06" db="EMBL/GenBank/DDBJ databases">
        <authorList>
            <person name="Zheng W."/>
        </authorList>
    </citation>
    <scope>NUCLEOTIDE SEQUENCE</scope>
    <source>
        <strain evidence="1">QDHG01</strain>
    </source>
</reference>
<comment type="caution">
    <text evidence="1">The sequence shown here is derived from an EMBL/GenBank/DDBJ whole genome shotgun (WGS) entry which is preliminary data.</text>
</comment>